<dbReference type="FunFam" id="3.40.532.10:FF:000006">
    <property type="entry name" value="Ubiquitin carboxyl-terminal hydrolase"/>
    <property type="match status" value="1"/>
</dbReference>
<evidence type="ECO:0000259" key="12">
    <source>
        <dbReference type="PROSITE" id="PS52048"/>
    </source>
</evidence>
<keyword evidence="6 10" id="KW-0378">Hydrolase</keyword>
<protein>
    <recommendedName>
        <fullName evidence="9 11">Ubiquitin carboxyl-terminal hydrolase</fullName>
        <ecNumber evidence="3 11">3.4.19.12</ecNumber>
    </recommendedName>
</protein>
<evidence type="ECO:0000256" key="9">
    <source>
        <dbReference type="ARBA" id="ARBA00073226"/>
    </source>
</evidence>
<feature type="site" description="Important for enzyme activity" evidence="10">
    <location>
        <position position="159"/>
    </location>
</feature>
<dbReference type="PRINTS" id="PR00707">
    <property type="entry name" value="UBCTHYDRLASE"/>
</dbReference>
<accession>A0A7D9EKN1</accession>
<comment type="similarity">
    <text evidence="2 10 11">Belongs to the peptidase C12 family.</text>
</comment>
<dbReference type="OrthoDB" id="427186at2759"/>
<sequence>MSKKWQFVDVLSLDPELLCMIPQPACALILLFPCSEKYYCYREEEEQRIEKEGQDVSSNLYYTKQTVGNACGTVALIHCVANNRKQINIDEGFLKSFIESTETLTPDEKAVKLETDESMIEAHDNFAQEGQTEAPSREDHVNLHFVALVEKDGHLYELDGRKKFPINHGPSSTETFLEDAARVCREYMKRDPDNVRFTVIALTGDS</sequence>
<evidence type="ECO:0000256" key="3">
    <source>
        <dbReference type="ARBA" id="ARBA00012759"/>
    </source>
</evidence>
<feature type="site" description="Transition state stabilizer" evidence="10">
    <location>
        <position position="65"/>
    </location>
</feature>
<dbReference type="GO" id="GO:0005737">
    <property type="term" value="C:cytoplasm"/>
    <property type="evidence" value="ECO:0007669"/>
    <property type="project" value="TreeGrafter"/>
</dbReference>
<dbReference type="Pfam" id="PF01088">
    <property type="entry name" value="Peptidase_C12"/>
    <property type="match status" value="1"/>
</dbReference>
<evidence type="ECO:0000256" key="6">
    <source>
        <dbReference type="ARBA" id="ARBA00022801"/>
    </source>
</evidence>
<proteinExistence type="inferred from homology"/>
<evidence type="ECO:0000313" key="13">
    <source>
        <dbReference type="EMBL" id="CAB4010722.1"/>
    </source>
</evidence>
<feature type="domain" description="UCH catalytic" evidence="12">
    <location>
        <begin position="1"/>
        <end position="204"/>
    </location>
</feature>
<reference evidence="13" key="1">
    <citation type="submission" date="2020-04" db="EMBL/GenBank/DDBJ databases">
        <authorList>
            <person name="Alioto T."/>
            <person name="Alioto T."/>
            <person name="Gomez Garrido J."/>
        </authorList>
    </citation>
    <scope>NUCLEOTIDE SEQUENCE</scope>
    <source>
        <strain evidence="13">A484AB</strain>
    </source>
</reference>
<evidence type="ECO:0000256" key="1">
    <source>
        <dbReference type="ARBA" id="ARBA00000707"/>
    </source>
</evidence>
<feature type="active site" description="Nucleophile" evidence="10">
    <location>
        <position position="71"/>
    </location>
</feature>
<dbReference type="EMBL" id="CACRXK020006880">
    <property type="protein sequence ID" value="CAB4010722.1"/>
    <property type="molecule type" value="Genomic_DNA"/>
</dbReference>
<comment type="caution">
    <text evidence="13">The sequence shown here is derived from an EMBL/GenBank/DDBJ whole genome shotgun (WGS) entry which is preliminary data.</text>
</comment>
<comment type="function">
    <text evidence="8">Ubiquitin-protein hydrolase is involved both in the processing of ubiquitin precursors and of ubiquitinated proteins. This enzyme is a thiol protease that recognizes and hydrolyzes a peptide bond at the C-terminal glycine of ubiquitin.</text>
</comment>
<dbReference type="InterPro" id="IPR038765">
    <property type="entry name" value="Papain-like_cys_pep_sf"/>
</dbReference>
<dbReference type="InterPro" id="IPR036959">
    <property type="entry name" value="Peptidase_C12_UCH_sf"/>
</dbReference>
<evidence type="ECO:0000256" key="11">
    <source>
        <dbReference type="RuleBase" id="RU361215"/>
    </source>
</evidence>
<dbReference type="PANTHER" id="PTHR10589:SF17">
    <property type="entry name" value="UBIQUITIN CARBOXYL-TERMINAL HYDROLASE"/>
    <property type="match status" value="1"/>
</dbReference>
<dbReference type="GO" id="GO:0006511">
    <property type="term" value="P:ubiquitin-dependent protein catabolic process"/>
    <property type="evidence" value="ECO:0007669"/>
    <property type="project" value="UniProtKB-UniRule"/>
</dbReference>
<dbReference type="PROSITE" id="PS52048">
    <property type="entry name" value="UCH_DOMAIN"/>
    <property type="match status" value="1"/>
</dbReference>
<gene>
    <name evidence="13" type="ORF">PACLA_8A044338</name>
</gene>
<dbReference type="AlphaFoldDB" id="A0A7D9EKN1"/>
<evidence type="ECO:0000256" key="2">
    <source>
        <dbReference type="ARBA" id="ARBA00009326"/>
    </source>
</evidence>
<dbReference type="CDD" id="cd09616">
    <property type="entry name" value="Peptidase_C12_UCH_L1_L3"/>
    <property type="match status" value="1"/>
</dbReference>
<evidence type="ECO:0000256" key="8">
    <source>
        <dbReference type="ARBA" id="ARBA00055560"/>
    </source>
</evidence>
<evidence type="ECO:0000256" key="4">
    <source>
        <dbReference type="ARBA" id="ARBA00022670"/>
    </source>
</evidence>
<name>A0A7D9EKN1_PARCT</name>
<keyword evidence="4 10" id="KW-0645">Protease</keyword>
<comment type="catalytic activity">
    <reaction evidence="1 10 11">
        <text>Thiol-dependent hydrolysis of ester, thioester, amide, peptide and isopeptide bonds formed by the C-terminal Gly of ubiquitin (a 76-residue protein attached to proteins as an intracellular targeting signal).</text>
        <dbReference type="EC" id="3.4.19.12"/>
    </reaction>
</comment>
<dbReference type="GO" id="GO:0016579">
    <property type="term" value="P:protein deubiquitination"/>
    <property type="evidence" value="ECO:0007669"/>
    <property type="project" value="TreeGrafter"/>
</dbReference>
<dbReference type="Proteomes" id="UP001152795">
    <property type="component" value="Unassembled WGS sequence"/>
</dbReference>
<evidence type="ECO:0000256" key="5">
    <source>
        <dbReference type="ARBA" id="ARBA00022786"/>
    </source>
</evidence>
<dbReference type="InterPro" id="IPR001578">
    <property type="entry name" value="Peptidase_C12_UCH"/>
</dbReference>
<dbReference type="GO" id="GO:0004843">
    <property type="term" value="F:cysteine-type deubiquitinase activity"/>
    <property type="evidence" value="ECO:0007669"/>
    <property type="project" value="UniProtKB-UniRule"/>
</dbReference>
<keyword evidence="7 10" id="KW-0788">Thiol protease</keyword>
<evidence type="ECO:0000313" key="14">
    <source>
        <dbReference type="Proteomes" id="UP001152795"/>
    </source>
</evidence>
<evidence type="ECO:0000256" key="7">
    <source>
        <dbReference type="ARBA" id="ARBA00022807"/>
    </source>
</evidence>
<evidence type="ECO:0000256" key="10">
    <source>
        <dbReference type="PROSITE-ProRule" id="PRU01393"/>
    </source>
</evidence>
<dbReference type="SUPFAM" id="SSF54001">
    <property type="entry name" value="Cysteine proteinases"/>
    <property type="match status" value="1"/>
</dbReference>
<dbReference type="Gene3D" id="3.40.532.10">
    <property type="entry name" value="Peptidase C12, ubiquitin carboxyl-terminal hydrolase"/>
    <property type="match status" value="1"/>
</dbReference>
<dbReference type="EC" id="3.4.19.12" evidence="3 11"/>
<feature type="active site" description="Proton donor" evidence="10">
    <location>
        <position position="144"/>
    </location>
</feature>
<keyword evidence="14" id="KW-1185">Reference proteome</keyword>
<organism evidence="13 14">
    <name type="scientific">Paramuricea clavata</name>
    <name type="common">Red gorgonian</name>
    <name type="synonym">Violescent sea-whip</name>
    <dbReference type="NCBI Taxonomy" id="317549"/>
    <lineage>
        <taxon>Eukaryota</taxon>
        <taxon>Metazoa</taxon>
        <taxon>Cnidaria</taxon>
        <taxon>Anthozoa</taxon>
        <taxon>Octocorallia</taxon>
        <taxon>Malacalcyonacea</taxon>
        <taxon>Plexauridae</taxon>
        <taxon>Paramuricea</taxon>
    </lineage>
</organism>
<keyword evidence="5 10" id="KW-0833">Ubl conjugation pathway</keyword>
<dbReference type="PANTHER" id="PTHR10589">
    <property type="entry name" value="UBIQUITIN CARBOXYL-TERMINAL HYDROLASE"/>
    <property type="match status" value="1"/>
</dbReference>